<dbReference type="GO" id="GO:0046872">
    <property type="term" value="F:metal ion binding"/>
    <property type="evidence" value="ECO:0007669"/>
    <property type="project" value="UniProtKB-KW"/>
</dbReference>
<dbReference type="InterPro" id="IPR052571">
    <property type="entry name" value="Mt_RNA_Methyltransferase"/>
</dbReference>
<gene>
    <name evidence="9" type="ORF">Tco025E_04708</name>
</gene>
<dbReference type="InterPro" id="IPR029063">
    <property type="entry name" value="SAM-dependent_MTases_sf"/>
</dbReference>
<evidence type="ECO:0000256" key="7">
    <source>
        <dbReference type="ARBA" id="ARBA00045681"/>
    </source>
</evidence>
<name>A0A422PJ89_9TRYP</name>
<dbReference type="InterPro" id="IPR015324">
    <property type="entry name" value="Ribosomal_Rsm22-like"/>
</dbReference>
<evidence type="ECO:0000256" key="3">
    <source>
        <dbReference type="ARBA" id="ARBA00022946"/>
    </source>
</evidence>
<dbReference type="Proteomes" id="UP000284403">
    <property type="component" value="Unassembled WGS sequence"/>
</dbReference>
<evidence type="ECO:0000256" key="8">
    <source>
        <dbReference type="SAM" id="MobiDB-lite"/>
    </source>
</evidence>
<keyword evidence="9" id="KW-0808">Transferase</keyword>
<dbReference type="Pfam" id="PF09243">
    <property type="entry name" value="Rsm22"/>
    <property type="match status" value="2"/>
</dbReference>
<evidence type="ECO:0000256" key="5">
    <source>
        <dbReference type="ARBA" id="ARBA00023014"/>
    </source>
</evidence>
<dbReference type="GO" id="GO:0008168">
    <property type="term" value="F:methyltransferase activity"/>
    <property type="evidence" value="ECO:0007669"/>
    <property type="project" value="UniProtKB-KW"/>
</dbReference>
<keyword evidence="10" id="KW-1185">Reference proteome</keyword>
<dbReference type="EMBL" id="MKKU01000252">
    <property type="protein sequence ID" value="RNF17798.1"/>
    <property type="molecule type" value="Genomic_DNA"/>
</dbReference>
<dbReference type="GO" id="GO:0006412">
    <property type="term" value="P:translation"/>
    <property type="evidence" value="ECO:0007669"/>
    <property type="project" value="InterPro"/>
</dbReference>
<dbReference type="GO" id="GO:0032259">
    <property type="term" value="P:methylation"/>
    <property type="evidence" value="ECO:0007669"/>
    <property type="project" value="UniProtKB-KW"/>
</dbReference>
<dbReference type="SUPFAM" id="SSF53335">
    <property type="entry name" value="S-adenosyl-L-methionine-dependent methyltransferases"/>
    <property type="match status" value="1"/>
</dbReference>
<feature type="region of interest" description="Disordered" evidence="8">
    <location>
        <begin position="702"/>
        <end position="727"/>
    </location>
</feature>
<accession>A0A422PJ89</accession>
<keyword evidence="6" id="KW-0496">Mitochondrion</keyword>
<dbReference type="EC" id="2.1.1.-" evidence="9"/>
<feature type="compositionally biased region" description="Polar residues" evidence="8">
    <location>
        <begin position="59"/>
        <end position="70"/>
    </location>
</feature>
<evidence type="ECO:0000256" key="1">
    <source>
        <dbReference type="ARBA" id="ARBA00004173"/>
    </source>
</evidence>
<proteinExistence type="predicted"/>
<dbReference type="PANTHER" id="PTHR13184">
    <property type="entry name" value="37S RIBOSOMAL PROTEIN S22"/>
    <property type="match status" value="1"/>
</dbReference>
<keyword evidence="9" id="KW-0489">Methyltransferase</keyword>
<keyword evidence="5" id="KW-0411">Iron-sulfur</keyword>
<comment type="function">
    <text evidence="7">Mitochondrial ribosome (mitoribosome) assembly factor. Binds at the interface of the head and body domains of the mitochondrial small ribosomal subunit (mt-SSU), occluding the mRNA channel and preventing compaction of the head domain towards the body. Probable inactive methyltransferase: retains the characteristic folding and ability to bind S-adenosyl-L-methionine, but it probably lost its methyltransferase activity.</text>
</comment>
<keyword evidence="2" id="KW-0479">Metal-binding</keyword>
<feature type="region of interest" description="Disordered" evidence="8">
    <location>
        <begin position="414"/>
        <end position="449"/>
    </location>
</feature>
<reference evidence="9 10" key="1">
    <citation type="journal article" date="2018" name="BMC Genomics">
        <title>Genomic comparison of Trypanosoma conorhini and Trypanosoma rangeli to Trypanosoma cruzi strains of high and low virulence.</title>
        <authorList>
            <person name="Bradwell K.R."/>
            <person name="Koparde V.N."/>
            <person name="Matveyev A.V."/>
            <person name="Serrano M.G."/>
            <person name="Alves J.M."/>
            <person name="Parikh H."/>
            <person name="Huang B."/>
            <person name="Lee V."/>
            <person name="Espinosa-Alvarez O."/>
            <person name="Ortiz P.A."/>
            <person name="Costa-Martins A.G."/>
            <person name="Teixeira M.M."/>
            <person name="Buck G.A."/>
        </authorList>
    </citation>
    <scope>NUCLEOTIDE SEQUENCE [LARGE SCALE GENOMIC DNA]</scope>
    <source>
        <strain evidence="9 10">025E</strain>
    </source>
</reference>
<dbReference type="GeneID" id="40318319"/>
<dbReference type="GO" id="GO:0003735">
    <property type="term" value="F:structural constituent of ribosome"/>
    <property type="evidence" value="ECO:0007669"/>
    <property type="project" value="TreeGrafter"/>
</dbReference>
<evidence type="ECO:0000313" key="9">
    <source>
        <dbReference type="EMBL" id="RNF17798.1"/>
    </source>
</evidence>
<organism evidence="9 10">
    <name type="scientific">Trypanosoma conorhini</name>
    <dbReference type="NCBI Taxonomy" id="83891"/>
    <lineage>
        <taxon>Eukaryota</taxon>
        <taxon>Discoba</taxon>
        <taxon>Euglenozoa</taxon>
        <taxon>Kinetoplastea</taxon>
        <taxon>Metakinetoplastina</taxon>
        <taxon>Trypanosomatida</taxon>
        <taxon>Trypanosomatidae</taxon>
        <taxon>Trypanosoma</taxon>
    </lineage>
</organism>
<sequence length="1038" mass="119081">MSIRFCRGLPTFRLRGPPIVISATQFNQRRLLASSSSSSSSLGGGGGYVREGAMHQPGESGQQAGSSTTLAGKETWSQFSAKMRYGRRRIRVIDVAAKMSYEYQMLRKMCKRRPAMRQWTVRDDFCDMQPGVVVMSPSMQAAFMKVFRLKDKGLIRQCLRDIIPVIEYRNREEPVRLPVNPAEMIPEGEADTLNQKKRELFERREKGENFADLRLHDKRSQAKLRFKIRQRLLKFQRQLAVANAVASRSVLYSADDAIGYFLFRGAAMYAGMHRVFFELSKQLPHFVPKTMLDFGAGTGTATLVAKEVYDPGALAYPLYRSLRQTMQGNDSSRTHRLAELRYDLQRLQRNNAEKKKVRFMAVAALLERGEVDPADLPDDLRREIGEVAAAAAEAKKERLTREAHARHRDVVDGTEWESGDPLNVDCVTREDPNDLMDGEEHDELRDGGTAPKKTWWEQFVDLENETAQQRAAKRLRPLQEVTAVEPSPGMMEIGTMVLHDDVPNVTWKRYLLPEDEVIQHDLVVAAYSLSEIAAAENRRQLVQQLWKMTKGVLVLVEFANLNNFNLLMEARDCLLEEKDVGLWDWQPTIVGPCPHEQRCPLRHCKAGVKRKRMRICSTEAHYRATFVEVWARHMPLKVGVEPISYLIFARNELVPERALRRQEQMKKSEEAKREERDAKQRELYEAALTVKDVVFERLSDEALHRPETGVPSPLRHTPSTGEAQPPTPLEAALREGAVSTGEVGHMPTDVPRLVRTGNARHNKLIFPLQLPPATHKFNRAFVDAGYQRQRAITPAEMLVVRQEVDQMRQRVMRMAPKYLRVVRDPQCRGKIQADFCTPDGDLVSGRVYRRFYGDRNRVSAHSTMRWQHIGGWKLLKRIKRGSLFPHDVPLYAVTKHPQVDFPNTLLDVRHSTVEQTAMQHNDPLSLVETPDDQLSREELRLKRRAQRDAELQQKVEGKLEELFGARVRQDMNLGGGRIDSRRAITEQEWADAVRRAKIRTVQHTKNAVPFAAKRRAAQRSMQVRHRNIKREMASNRRR</sequence>
<comment type="subcellular location">
    <subcellularLocation>
        <location evidence="1">Mitochondrion</location>
    </subcellularLocation>
</comment>
<dbReference type="OrthoDB" id="421327at2759"/>
<evidence type="ECO:0000256" key="4">
    <source>
        <dbReference type="ARBA" id="ARBA00023004"/>
    </source>
</evidence>
<keyword evidence="3" id="KW-0809">Transit peptide</keyword>
<protein>
    <submittedName>
        <fullName evidence="9">Methyltransferase</fullName>
        <ecNumber evidence="9">2.1.1.-</ecNumber>
    </submittedName>
</protein>
<evidence type="ECO:0000256" key="2">
    <source>
        <dbReference type="ARBA" id="ARBA00022723"/>
    </source>
</evidence>
<dbReference type="GO" id="GO:0051536">
    <property type="term" value="F:iron-sulfur cluster binding"/>
    <property type="evidence" value="ECO:0007669"/>
    <property type="project" value="UniProtKB-KW"/>
</dbReference>
<dbReference type="GO" id="GO:0005763">
    <property type="term" value="C:mitochondrial small ribosomal subunit"/>
    <property type="evidence" value="ECO:0007669"/>
    <property type="project" value="TreeGrafter"/>
</dbReference>
<feature type="region of interest" description="Disordered" evidence="8">
    <location>
        <begin position="34"/>
        <end position="70"/>
    </location>
</feature>
<dbReference type="AlphaFoldDB" id="A0A422PJ89"/>
<comment type="caution">
    <text evidence="9">The sequence shown here is derived from an EMBL/GenBank/DDBJ whole genome shotgun (WGS) entry which is preliminary data.</text>
</comment>
<keyword evidence="4" id="KW-0408">Iron</keyword>
<dbReference type="RefSeq" id="XP_029228264.1">
    <property type="nucleotide sequence ID" value="XM_029371616.1"/>
</dbReference>
<evidence type="ECO:0000256" key="6">
    <source>
        <dbReference type="ARBA" id="ARBA00023128"/>
    </source>
</evidence>
<dbReference type="PANTHER" id="PTHR13184:SF5">
    <property type="entry name" value="METHYLTRANSFERASE-LIKE PROTEIN 17, MITOCHONDRIAL"/>
    <property type="match status" value="1"/>
</dbReference>
<evidence type="ECO:0000313" key="10">
    <source>
        <dbReference type="Proteomes" id="UP000284403"/>
    </source>
</evidence>